<dbReference type="InterPro" id="IPR011006">
    <property type="entry name" value="CheY-like_superfamily"/>
</dbReference>
<organism evidence="3 4">
    <name type="scientific">Uliginosibacterium flavum</name>
    <dbReference type="NCBI Taxonomy" id="1396831"/>
    <lineage>
        <taxon>Bacteria</taxon>
        <taxon>Pseudomonadati</taxon>
        <taxon>Pseudomonadota</taxon>
        <taxon>Betaproteobacteria</taxon>
        <taxon>Rhodocyclales</taxon>
        <taxon>Zoogloeaceae</taxon>
        <taxon>Uliginosibacterium</taxon>
    </lineage>
</organism>
<keyword evidence="1" id="KW-0597">Phosphoprotein</keyword>
<dbReference type="PROSITE" id="PS50110">
    <property type="entry name" value="RESPONSE_REGULATORY"/>
    <property type="match status" value="1"/>
</dbReference>
<dbReference type="InterPro" id="IPR001789">
    <property type="entry name" value="Sig_transdc_resp-reg_receiver"/>
</dbReference>
<proteinExistence type="predicted"/>
<name>A0ABV2TIR8_9RHOO</name>
<gene>
    <name evidence="3" type="ORF">ABXR19_06425</name>
</gene>
<dbReference type="RefSeq" id="WP_354600279.1">
    <property type="nucleotide sequence ID" value="NZ_JBEWZI010000005.1"/>
</dbReference>
<dbReference type="PANTHER" id="PTHR43384">
    <property type="entry name" value="SEPTUM SITE-DETERMINING PROTEIN MIND HOMOLOG, CHLOROPLASTIC-RELATED"/>
    <property type="match status" value="1"/>
</dbReference>
<keyword evidence="4" id="KW-1185">Reference proteome</keyword>
<evidence type="ECO:0000259" key="2">
    <source>
        <dbReference type="PROSITE" id="PS50110"/>
    </source>
</evidence>
<dbReference type="PANTHER" id="PTHR43384:SF13">
    <property type="entry name" value="SLR0110 PROTEIN"/>
    <property type="match status" value="1"/>
</dbReference>
<protein>
    <submittedName>
        <fullName evidence="3">AAA family ATPase</fullName>
    </submittedName>
</protein>
<dbReference type="InterPro" id="IPR025669">
    <property type="entry name" value="AAA_dom"/>
</dbReference>
<evidence type="ECO:0000256" key="1">
    <source>
        <dbReference type="PROSITE-ProRule" id="PRU00169"/>
    </source>
</evidence>
<dbReference type="EMBL" id="JBEWZI010000005">
    <property type="protein sequence ID" value="MET7013817.1"/>
    <property type="molecule type" value="Genomic_DNA"/>
</dbReference>
<dbReference type="InterPro" id="IPR027417">
    <property type="entry name" value="P-loop_NTPase"/>
</dbReference>
<dbReference type="SUPFAM" id="SSF52540">
    <property type="entry name" value="P-loop containing nucleoside triphosphate hydrolases"/>
    <property type="match status" value="1"/>
</dbReference>
<dbReference type="Proteomes" id="UP001549691">
    <property type="component" value="Unassembled WGS sequence"/>
</dbReference>
<feature type="modified residue" description="4-aspartylphosphate" evidence="1">
    <location>
        <position position="54"/>
    </location>
</feature>
<evidence type="ECO:0000313" key="3">
    <source>
        <dbReference type="EMBL" id="MET7013817.1"/>
    </source>
</evidence>
<dbReference type="Gene3D" id="3.40.50.2300">
    <property type="match status" value="1"/>
</dbReference>
<evidence type="ECO:0000313" key="4">
    <source>
        <dbReference type="Proteomes" id="UP001549691"/>
    </source>
</evidence>
<dbReference type="Pfam" id="PF13614">
    <property type="entry name" value="AAA_31"/>
    <property type="match status" value="1"/>
</dbReference>
<dbReference type="InterPro" id="IPR050625">
    <property type="entry name" value="ParA/MinD_ATPase"/>
</dbReference>
<comment type="caution">
    <text evidence="3">The sequence shown here is derived from an EMBL/GenBank/DDBJ whole genome shotgun (WGS) entry which is preliminary data.</text>
</comment>
<feature type="domain" description="Response regulatory" evidence="2">
    <location>
        <begin position="3"/>
        <end position="117"/>
    </location>
</feature>
<sequence length="387" mass="42721">MKIKVLCNDNPRFAEIKRAAVEKDPEAEVSGGAWRIEELSAFIDGSGPDVLIIDQATPACLETLEILSQRRPDIDVLLIATETSVEFLMRAMRANVREVLPITITTEALQEAIGRIRQKRSHLPGMRGEGKVLAFISCKGGSGATFIAANLAYALAAERKQRVALIDLNLLFGDVAMFVSEQIPPSNVAEVAREINRLDAFFLESAMLEVAPGLHVLASPDDPSSAPDVKREHVDAIIRLARSKYDFVIVDVARTLDTITLQALDMADLIFPVLQLTLPFIRDSKRLINVFRSLDYHPEQIRLIVNRYRKGGEISLTDIERTVGLKVFTTLPNSYQATATSVNLGVPIIKGQRTDPVSKALIEMAYMIVPADEEEASRGGWLSRVFS</sequence>
<reference evidence="3 4" key="1">
    <citation type="submission" date="2024-07" db="EMBL/GenBank/DDBJ databases">
        <title>Uliginosibacterium flavum JJ3220;KACC:17644.</title>
        <authorList>
            <person name="Kim M.K."/>
        </authorList>
    </citation>
    <scope>NUCLEOTIDE SEQUENCE [LARGE SCALE GENOMIC DNA]</scope>
    <source>
        <strain evidence="3 4">KACC:17644</strain>
    </source>
</reference>
<dbReference type="SUPFAM" id="SSF52172">
    <property type="entry name" value="CheY-like"/>
    <property type="match status" value="1"/>
</dbReference>
<dbReference type="Gene3D" id="3.40.50.300">
    <property type="entry name" value="P-loop containing nucleotide triphosphate hydrolases"/>
    <property type="match status" value="1"/>
</dbReference>
<accession>A0ABV2TIR8</accession>